<sequence>MRCGVSLEVGRATVALVAPERPGGTGPQVGRELILPVEYGVQPQGLQPQGLAASERLPAVSARIWLLSRVYQRVLSELAQVPVGLVADIAGVGFVPSVDQRVSLELAGELERMVAMVASKRIVTLLRRHVLQGKWNELLIVLDDGSHDFCHTVGEVEVWNVKEQMCRKSFMLKESSCAKHKRREVPGALAALEARDLSSTGSESVMLQLQEDVSLTTGSVTTTITTNTGRREAHHRICYYGNHNKYRKM</sequence>
<gene>
    <name evidence="1" type="ORF">TPSB3V08_LOCUS8711</name>
</gene>
<reference evidence="1" key="1">
    <citation type="submission" date="2020-11" db="EMBL/GenBank/DDBJ databases">
        <authorList>
            <person name="Tran Van P."/>
        </authorList>
    </citation>
    <scope>NUCLEOTIDE SEQUENCE</scope>
</reference>
<accession>A0A7R9DDY1</accession>
<protein>
    <submittedName>
        <fullName evidence="1">Uncharacterized protein</fullName>
    </submittedName>
</protein>
<proteinExistence type="predicted"/>
<dbReference type="EMBL" id="OD006419">
    <property type="protein sequence ID" value="CAD7412931.1"/>
    <property type="molecule type" value="Genomic_DNA"/>
</dbReference>
<dbReference type="AlphaFoldDB" id="A0A7R9DDY1"/>
<evidence type="ECO:0000313" key="1">
    <source>
        <dbReference type="EMBL" id="CAD7412931.1"/>
    </source>
</evidence>
<organism evidence="1">
    <name type="scientific">Timema poppense</name>
    <name type="common">Walking stick</name>
    <dbReference type="NCBI Taxonomy" id="170557"/>
    <lineage>
        <taxon>Eukaryota</taxon>
        <taxon>Metazoa</taxon>
        <taxon>Ecdysozoa</taxon>
        <taxon>Arthropoda</taxon>
        <taxon>Hexapoda</taxon>
        <taxon>Insecta</taxon>
        <taxon>Pterygota</taxon>
        <taxon>Neoptera</taxon>
        <taxon>Polyneoptera</taxon>
        <taxon>Phasmatodea</taxon>
        <taxon>Timematodea</taxon>
        <taxon>Timematoidea</taxon>
        <taxon>Timematidae</taxon>
        <taxon>Timema</taxon>
    </lineage>
</organism>
<name>A0A7R9DDY1_TIMPO</name>